<evidence type="ECO:0000259" key="1">
    <source>
        <dbReference type="Pfam" id="PF01419"/>
    </source>
</evidence>
<dbReference type="Pfam" id="PF01419">
    <property type="entry name" value="Jacalin"/>
    <property type="match status" value="1"/>
</dbReference>
<dbReference type="EMBL" id="JRHA01000001">
    <property type="protein sequence ID" value="PQK09024.1"/>
    <property type="molecule type" value="Genomic_DNA"/>
</dbReference>
<sequence length="672" mass="74891">MACDYSCFLCGFGIISAPPSASEEWEEWLHEYRIVYRNGTDAFVTGVGIFDGILGWRAPTDPLQHWDTMSESDDDLEVPVMCQEAIDGLHGFVLHSACWDLLNKACKPVGPSLERLLSICESLPFPMWYNGVSWGHDYERLLELDRGRTYPWMERFSPPSIASTFETGAMSDPNDVSVLRTMLPRATPHFTTMTRPLAKDADPFFRVPWEICEMILANIQTRDALNLRLASPSFLPLFSSLSFWLSRFEPDGERGFIFEVEEERGNWGVDALLKIHHSSKRSLEHPAITNRKRTWNLARKLASLIETPNISNNSSEQTFDSWEWIEITGSEHMFDPALPWEKFQAGCRSTTRTVVNVPPDITQIGITIVNAGVWNYVTGIRLIGRDGNEHAAGYVSKNKDVLCHLSQLHGLRVAMGPGGVRALQVVAEGQQVSKWIGNIEGVPQSDRLVVGAPITSLSVTLDGYKVTGLSVDSSPAQPTSIRRTALWYPSVPPDCLLLNQNSFTDQDPLSAGYQPLSWIQFGGEAGKSLKHVQGLVVQFSYCLHGLQFMYNESHGTQYSDKLGRCTERKLRDTFFSIDGAGGERIELIHVGLREMDEDSPDSVVPGTVQYLEMTTNRGRKVCIGQNSDDSRSWSNSATRGTTITGFYGHYDGAYGYGLVSLGAISERIVDPI</sequence>
<protein>
    <recommendedName>
        <fullName evidence="5">F-box domain-containing protein</fullName>
    </recommendedName>
</protein>
<dbReference type="OrthoDB" id="5273847at2759"/>
<dbReference type="InterPro" id="IPR056021">
    <property type="entry name" value="DUF7600"/>
</dbReference>
<evidence type="ECO:0000259" key="2">
    <source>
        <dbReference type="Pfam" id="PF24539"/>
    </source>
</evidence>
<feature type="domain" description="Jacalin-type lectin" evidence="1">
    <location>
        <begin position="521"/>
        <end position="651"/>
    </location>
</feature>
<feature type="domain" description="DUF7600" evidence="2">
    <location>
        <begin position="315"/>
        <end position="476"/>
    </location>
</feature>
<dbReference type="Gene3D" id="2.100.10.30">
    <property type="entry name" value="Jacalin-like lectin domain"/>
    <property type="match status" value="1"/>
</dbReference>
<accession>A0A2S7XYY2</accession>
<dbReference type="Pfam" id="PF24539">
    <property type="entry name" value="DUF7600"/>
    <property type="match status" value="1"/>
</dbReference>
<proteinExistence type="predicted"/>
<dbReference type="AlphaFoldDB" id="A0A2S7XYY2"/>
<dbReference type="InterPro" id="IPR001229">
    <property type="entry name" value="Jacalin-like_lectin_dom"/>
</dbReference>
<dbReference type="InterPro" id="IPR036404">
    <property type="entry name" value="Jacalin-like_lectin_dom_sf"/>
</dbReference>
<evidence type="ECO:0008006" key="5">
    <source>
        <dbReference type="Google" id="ProtNLM"/>
    </source>
</evidence>
<comment type="caution">
    <text evidence="3">The sequence shown here is derived from an EMBL/GenBank/DDBJ whole genome shotgun (WGS) entry which is preliminary data.</text>
</comment>
<evidence type="ECO:0000313" key="3">
    <source>
        <dbReference type="EMBL" id="PQK09024.1"/>
    </source>
</evidence>
<dbReference type="Proteomes" id="UP000237441">
    <property type="component" value="Unassembled WGS sequence"/>
</dbReference>
<gene>
    <name evidence="3" type="ORF">BB8028_0001g10950</name>
</gene>
<reference evidence="3 4" key="1">
    <citation type="submission" date="2016-07" db="EMBL/GenBank/DDBJ databases">
        <title>Comparative genomics of the entomopathogenic fungus Beauveria bassiana.</title>
        <authorList>
            <person name="Valero Jimenez C.A."/>
            <person name="Zwaan B.J."/>
            <person name="Van Kan J.A."/>
            <person name="Takken W."/>
            <person name="Debets A.J."/>
            <person name="Schoustra S.E."/>
            <person name="Koenraadt C.J."/>
        </authorList>
    </citation>
    <scope>NUCLEOTIDE SEQUENCE [LARGE SCALE GENOMIC DNA]</scope>
    <source>
        <strain evidence="3 4">ARSEF 8028</strain>
    </source>
</reference>
<dbReference type="SUPFAM" id="SSF51101">
    <property type="entry name" value="Mannose-binding lectins"/>
    <property type="match status" value="1"/>
</dbReference>
<name>A0A2S7XYY2_BEABA</name>
<organism evidence="3 4">
    <name type="scientific">Beauveria bassiana</name>
    <name type="common">White muscardine disease fungus</name>
    <name type="synonym">Tritirachium shiotae</name>
    <dbReference type="NCBI Taxonomy" id="176275"/>
    <lineage>
        <taxon>Eukaryota</taxon>
        <taxon>Fungi</taxon>
        <taxon>Dikarya</taxon>
        <taxon>Ascomycota</taxon>
        <taxon>Pezizomycotina</taxon>
        <taxon>Sordariomycetes</taxon>
        <taxon>Hypocreomycetidae</taxon>
        <taxon>Hypocreales</taxon>
        <taxon>Cordycipitaceae</taxon>
        <taxon>Beauveria</taxon>
    </lineage>
</organism>
<evidence type="ECO:0000313" key="4">
    <source>
        <dbReference type="Proteomes" id="UP000237441"/>
    </source>
</evidence>